<dbReference type="AlphaFoldDB" id="A0A3N0YT71"/>
<keyword evidence="2" id="KW-1185">Reference proteome</keyword>
<dbReference type="EMBL" id="RJVU01027559">
    <property type="protein sequence ID" value="ROL49091.1"/>
    <property type="molecule type" value="Genomic_DNA"/>
</dbReference>
<accession>A0A3N0YT71</accession>
<comment type="caution">
    <text evidence="1">The sequence shown here is derived from an EMBL/GenBank/DDBJ whole genome shotgun (WGS) entry which is preliminary data.</text>
</comment>
<name>A0A3N0YT71_ANAGA</name>
<dbReference type="OrthoDB" id="9943803at2759"/>
<sequence length="133" mass="14674">MLRCPPVDRACRYSVWLRDGVVELRVDLLALFQALQLVIGGSSRGPSLMEMHRVRGLTRPGAVVQKQRPPSLQDTVPVVWGEVNEGRDGAAPLQPTLELGLALHCSLVDNIAQPCQNYGVHLEHAPFIALTYR</sequence>
<evidence type="ECO:0000313" key="2">
    <source>
        <dbReference type="Proteomes" id="UP000281406"/>
    </source>
</evidence>
<reference evidence="1 2" key="1">
    <citation type="submission" date="2018-10" db="EMBL/GenBank/DDBJ databases">
        <title>Genome assembly for a Yunnan-Guizhou Plateau 3E fish, Anabarilius grahami (Regan), and its evolutionary and genetic applications.</title>
        <authorList>
            <person name="Jiang W."/>
        </authorList>
    </citation>
    <scope>NUCLEOTIDE SEQUENCE [LARGE SCALE GENOMIC DNA]</scope>
    <source>
        <strain evidence="1">AG-KIZ</strain>
        <tissue evidence="1">Muscle</tissue>
    </source>
</reference>
<dbReference type="Proteomes" id="UP000281406">
    <property type="component" value="Unassembled WGS sequence"/>
</dbReference>
<evidence type="ECO:0000313" key="1">
    <source>
        <dbReference type="EMBL" id="ROL49091.1"/>
    </source>
</evidence>
<protein>
    <submittedName>
        <fullName evidence="1">Uncharacterized protein</fullName>
    </submittedName>
</protein>
<organism evidence="1 2">
    <name type="scientific">Anabarilius grahami</name>
    <name type="common">Kanglang fish</name>
    <name type="synonym">Barilius grahami</name>
    <dbReference type="NCBI Taxonomy" id="495550"/>
    <lineage>
        <taxon>Eukaryota</taxon>
        <taxon>Metazoa</taxon>
        <taxon>Chordata</taxon>
        <taxon>Craniata</taxon>
        <taxon>Vertebrata</taxon>
        <taxon>Euteleostomi</taxon>
        <taxon>Actinopterygii</taxon>
        <taxon>Neopterygii</taxon>
        <taxon>Teleostei</taxon>
        <taxon>Ostariophysi</taxon>
        <taxon>Cypriniformes</taxon>
        <taxon>Xenocyprididae</taxon>
        <taxon>Xenocypridinae</taxon>
        <taxon>Xenocypridinae incertae sedis</taxon>
        <taxon>Anabarilius</taxon>
    </lineage>
</organism>
<proteinExistence type="predicted"/>
<gene>
    <name evidence="1" type="ORF">DPX16_16706</name>
</gene>